<dbReference type="EMBL" id="BLXT01004129">
    <property type="protein sequence ID" value="GFO09849.1"/>
    <property type="molecule type" value="Genomic_DNA"/>
</dbReference>
<gene>
    <name evidence="1" type="ORF">PoB_003635400</name>
</gene>
<sequence>MRPPCRKSQKCDRFAEMNNWCGGYAETSKWRDRHREISNLCDCLAERETDATAMQNVANGGTALQKQLMLPPCREKQFLAVTLQIQALKKNQLALLLCRNK</sequence>
<evidence type="ECO:0000313" key="1">
    <source>
        <dbReference type="EMBL" id="GFO09849.1"/>
    </source>
</evidence>
<dbReference type="AlphaFoldDB" id="A0AAV4AU30"/>
<name>A0AAV4AU30_9GAST</name>
<dbReference type="Proteomes" id="UP000735302">
    <property type="component" value="Unassembled WGS sequence"/>
</dbReference>
<keyword evidence="2" id="KW-1185">Reference proteome</keyword>
<accession>A0AAV4AU30</accession>
<protein>
    <submittedName>
        <fullName evidence="1">Uncharacterized protein</fullName>
    </submittedName>
</protein>
<comment type="caution">
    <text evidence="1">The sequence shown here is derived from an EMBL/GenBank/DDBJ whole genome shotgun (WGS) entry which is preliminary data.</text>
</comment>
<organism evidence="1 2">
    <name type="scientific">Plakobranchus ocellatus</name>
    <dbReference type="NCBI Taxonomy" id="259542"/>
    <lineage>
        <taxon>Eukaryota</taxon>
        <taxon>Metazoa</taxon>
        <taxon>Spiralia</taxon>
        <taxon>Lophotrochozoa</taxon>
        <taxon>Mollusca</taxon>
        <taxon>Gastropoda</taxon>
        <taxon>Heterobranchia</taxon>
        <taxon>Euthyneura</taxon>
        <taxon>Panpulmonata</taxon>
        <taxon>Sacoglossa</taxon>
        <taxon>Placobranchoidea</taxon>
        <taxon>Plakobranchidae</taxon>
        <taxon>Plakobranchus</taxon>
    </lineage>
</organism>
<proteinExistence type="predicted"/>
<reference evidence="1 2" key="1">
    <citation type="journal article" date="2021" name="Elife">
        <title>Chloroplast acquisition without the gene transfer in kleptoplastic sea slugs, Plakobranchus ocellatus.</title>
        <authorList>
            <person name="Maeda T."/>
            <person name="Takahashi S."/>
            <person name="Yoshida T."/>
            <person name="Shimamura S."/>
            <person name="Takaki Y."/>
            <person name="Nagai Y."/>
            <person name="Toyoda A."/>
            <person name="Suzuki Y."/>
            <person name="Arimoto A."/>
            <person name="Ishii H."/>
            <person name="Satoh N."/>
            <person name="Nishiyama T."/>
            <person name="Hasebe M."/>
            <person name="Maruyama T."/>
            <person name="Minagawa J."/>
            <person name="Obokata J."/>
            <person name="Shigenobu S."/>
        </authorList>
    </citation>
    <scope>NUCLEOTIDE SEQUENCE [LARGE SCALE GENOMIC DNA]</scope>
</reference>
<evidence type="ECO:0000313" key="2">
    <source>
        <dbReference type="Proteomes" id="UP000735302"/>
    </source>
</evidence>